<dbReference type="SUPFAM" id="SSF50692">
    <property type="entry name" value="ADC-like"/>
    <property type="match status" value="1"/>
</dbReference>
<dbReference type="HOGENOM" id="CLU_2055928_0_0_2"/>
<evidence type="ECO:0000313" key="2">
    <source>
        <dbReference type="Proteomes" id="UP000002613"/>
    </source>
</evidence>
<protein>
    <submittedName>
        <fullName evidence="1">Tungsten formylmethanofuran dehydrogenase, subunit D (FwdD-1)</fullName>
    </submittedName>
</protein>
<dbReference type="InterPro" id="IPR009010">
    <property type="entry name" value="Asp_de-COase-like_dom_sf"/>
</dbReference>
<dbReference type="eggNOG" id="arCOG02674">
    <property type="taxonomic scope" value="Archaea"/>
</dbReference>
<accession>D3RWN7</accession>
<reference evidence="1 2" key="2">
    <citation type="journal article" date="2011" name="Stand. Genomic Sci.">
        <title>Complete genome sequence of Ferroglobus placidus AEDII12DO.</title>
        <authorList>
            <person name="Anderson I."/>
            <person name="Risso C."/>
            <person name="Holmes D."/>
            <person name="Lucas S."/>
            <person name="Copeland A."/>
            <person name="Lapidus A."/>
            <person name="Cheng J.F."/>
            <person name="Bruce D."/>
            <person name="Goodwin L."/>
            <person name="Pitluck S."/>
            <person name="Saunders E."/>
            <person name="Brettin T."/>
            <person name="Detter J.C."/>
            <person name="Han C."/>
            <person name="Tapia R."/>
            <person name="Larimer F."/>
            <person name="Land M."/>
            <person name="Hauser L."/>
            <person name="Woyke T."/>
            <person name="Lovley D."/>
            <person name="Kyrpides N."/>
            <person name="Ivanova N."/>
        </authorList>
    </citation>
    <scope>NUCLEOTIDE SEQUENCE [LARGE SCALE GENOMIC DNA]</scope>
    <source>
        <strain evidence="2">DSM 10642 / AEDII12DO</strain>
    </source>
</reference>
<dbReference type="PaxDb" id="589924-Ferp_0730"/>
<name>D3RWN7_FERPA</name>
<gene>
    <name evidence="1" type="ordered locus">Ferp_0730</name>
</gene>
<keyword evidence="2" id="KW-1185">Reference proteome</keyword>
<dbReference type="STRING" id="589924.Ferp_0730"/>
<sequence length="131" mass="14558">MPLQFAKYLKKLEVEVVVARVSFQSEGVDKGKFSEDYVKNSAVIYVDEEFAKKNGLKEGSIVKITANGKSVKLKLLYTDAAPENGAVIPNSIYASYLTDFENFKKFKATVELADGEVTKPDEIITIIKERG</sequence>
<dbReference type="AlphaFoldDB" id="D3RWN7"/>
<dbReference type="EMBL" id="CP001899">
    <property type="protein sequence ID" value="ADC64900.1"/>
    <property type="molecule type" value="Genomic_DNA"/>
</dbReference>
<dbReference type="Proteomes" id="UP000002613">
    <property type="component" value="Chromosome"/>
</dbReference>
<dbReference type="Gene3D" id="2.40.40.20">
    <property type="match status" value="1"/>
</dbReference>
<dbReference type="KEGG" id="fpl:Ferp_0730"/>
<reference evidence="2" key="1">
    <citation type="submission" date="2010-02" db="EMBL/GenBank/DDBJ databases">
        <title>Complete sequence of Ferroglobus placidus DSM 10642.</title>
        <authorList>
            <consortium name="US DOE Joint Genome Institute"/>
            <person name="Lucas S."/>
            <person name="Copeland A."/>
            <person name="Lapidus A."/>
            <person name="Cheng J.-F."/>
            <person name="Bruce D."/>
            <person name="Goodwin L."/>
            <person name="Pitluck S."/>
            <person name="Saunders E."/>
            <person name="Brettin T."/>
            <person name="Detter J.C."/>
            <person name="Han C."/>
            <person name="Tapia R."/>
            <person name="Larimer F."/>
            <person name="Land M."/>
            <person name="Hauser L."/>
            <person name="Kyrpides N."/>
            <person name="Ivanova N."/>
            <person name="Holmes D."/>
            <person name="Lovley D."/>
            <person name="Kyrpides N."/>
            <person name="Anderson I.J."/>
            <person name="Woyke T."/>
        </authorList>
    </citation>
    <scope>NUCLEOTIDE SEQUENCE [LARGE SCALE GENOMIC DNA]</scope>
    <source>
        <strain evidence="2">DSM 10642 / AEDII12DO</strain>
    </source>
</reference>
<evidence type="ECO:0000313" key="1">
    <source>
        <dbReference type="EMBL" id="ADC64900.1"/>
    </source>
</evidence>
<dbReference type="RefSeq" id="WP_012965243.1">
    <property type="nucleotide sequence ID" value="NC_013849.1"/>
</dbReference>
<dbReference type="GeneID" id="8778234"/>
<dbReference type="OrthoDB" id="378787at2157"/>
<proteinExistence type="predicted"/>
<organism evidence="1 2">
    <name type="scientific">Ferroglobus placidus (strain DSM 10642 / AEDII12DO)</name>
    <dbReference type="NCBI Taxonomy" id="589924"/>
    <lineage>
        <taxon>Archaea</taxon>
        <taxon>Methanobacteriati</taxon>
        <taxon>Methanobacteriota</taxon>
        <taxon>Archaeoglobi</taxon>
        <taxon>Archaeoglobales</taxon>
        <taxon>Archaeoglobaceae</taxon>
        <taxon>Ferroglobus</taxon>
    </lineage>
</organism>